<dbReference type="CDD" id="cd00096">
    <property type="entry name" value="Ig"/>
    <property type="match status" value="1"/>
</dbReference>
<comment type="caution">
    <text evidence="14">The sequence shown here is derived from an EMBL/GenBank/DDBJ whole genome shotgun (WGS) entry which is preliminary data.</text>
</comment>
<keyword evidence="11" id="KW-0393">Immunoglobulin domain</keyword>
<dbReference type="InterPro" id="IPR036179">
    <property type="entry name" value="Ig-like_dom_sf"/>
</dbReference>
<dbReference type="GO" id="GO:0005178">
    <property type="term" value="F:integrin binding"/>
    <property type="evidence" value="ECO:0007669"/>
    <property type="project" value="InterPro"/>
</dbReference>
<dbReference type="Gene3D" id="2.60.40.10">
    <property type="entry name" value="Immunoglobulins"/>
    <property type="match status" value="5"/>
</dbReference>
<evidence type="ECO:0000256" key="5">
    <source>
        <dbReference type="ARBA" id="ARBA00022737"/>
    </source>
</evidence>
<feature type="domain" description="Ig-like" evidence="13">
    <location>
        <begin position="402"/>
        <end position="486"/>
    </location>
</feature>
<dbReference type="PRINTS" id="PR01474">
    <property type="entry name" value="VCAM1"/>
</dbReference>
<dbReference type="Pfam" id="PF13927">
    <property type="entry name" value="Ig_3"/>
    <property type="match status" value="3"/>
</dbReference>
<keyword evidence="4" id="KW-0732">Signal</keyword>
<keyword evidence="3 12" id="KW-0812">Transmembrane</keyword>
<evidence type="ECO:0000313" key="14">
    <source>
        <dbReference type="EMBL" id="NXE45334.1"/>
    </source>
</evidence>
<feature type="domain" description="Ig-like" evidence="13">
    <location>
        <begin position="313"/>
        <end position="397"/>
    </location>
</feature>
<dbReference type="InterPro" id="IPR013098">
    <property type="entry name" value="Ig_I-set"/>
</dbReference>
<feature type="domain" description="Ig-like" evidence="13">
    <location>
        <begin position="19"/>
        <end position="111"/>
    </location>
</feature>
<evidence type="ECO:0000256" key="9">
    <source>
        <dbReference type="ARBA" id="ARBA00023157"/>
    </source>
</evidence>
<dbReference type="Pfam" id="PF07679">
    <property type="entry name" value="I-set"/>
    <property type="match status" value="1"/>
</dbReference>
<evidence type="ECO:0000256" key="3">
    <source>
        <dbReference type="ARBA" id="ARBA00022692"/>
    </source>
</evidence>
<evidence type="ECO:0000256" key="12">
    <source>
        <dbReference type="SAM" id="Phobius"/>
    </source>
</evidence>
<evidence type="ECO:0000256" key="2">
    <source>
        <dbReference type="ARBA" id="ARBA00022475"/>
    </source>
</evidence>
<organism evidence="14 15">
    <name type="scientific">Casuarius casuarius</name>
    <name type="common">Southern cassowary</name>
    <name type="synonym">Struthio casuarius</name>
    <dbReference type="NCBI Taxonomy" id="8787"/>
    <lineage>
        <taxon>Eukaryota</taxon>
        <taxon>Metazoa</taxon>
        <taxon>Chordata</taxon>
        <taxon>Craniata</taxon>
        <taxon>Vertebrata</taxon>
        <taxon>Euteleostomi</taxon>
        <taxon>Archelosauria</taxon>
        <taxon>Archosauria</taxon>
        <taxon>Dinosauria</taxon>
        <taxon>Saurischia</taxon>
        <taxon>Theropoda</taxon>
        <taxon>Coelurosauria</taxon>
        <taxon>Aves</taxon>
        <taxon>Palaeognathae</taxon>
        <taxon>Casuariiformes</taxon>
        <taxon>Casuariidae</taxon>
        <taxon>Casuarius</taxon>
    </lineage>
</organism>
<dbReference type="InterPro" id="IPR008424">
    <property type="entry name" value="Ig_C2-set"/>
</dbReference>
<accession>A0A7K8MWI8</accession>
<gene>
    <name evidence="14" type="primary">Vcam1</name>
    <name evidence="14" type="ORF">CASCAS_R01704</name>
</gene>
<dbReference type="EMBL" id="VWPT01000006">
    <property type="protein sequence ID" value="NXE45334.1"/>
    <property type="molecule type" value="Genomic_DNA"/>
</dbReference>
<evidence type="ECO:0000256" key="6">
    <source>
        <dbReference type="ARBA" id="ARBA00022889"/>
    </source>
</evidence>
<dbReference type="InterPro" id="IPR003989">
    <property type="entry name" value="VCAM-1"/>
</dbReference>
<keyword evidence="9" id="KW-1015">Disulfide bond</keyword>
<dbReference type="InterPro" id="IPR047012">
    <property type="entry name" value="ICAM_VCAM"/>
</dbReference>
<dbReference type="FunFam" id="2.60.40.10:FF:000625">
    <property type="entry name" value="Vascular cell adhesion molecule 1"/>
    <property type="match status" value="1"/>
</dbReference>
<name>A0A7K8MWI8_CASCA</name>
<keyword evidence="6" id="KW-0130">Cell adhesion</keyword>
<dbReference type="InterPro" id="IPR003598">
    <property type="entry name" value="Ig_sub2"/>
</dbReference>
<dbReference type="Pfam" id="PF05790">
    <property type="entry name" value="C2-set"/>
    <property type="match status" value="1"/>
</dbReference>
<dbReference type="PANTHER" id="PTHR13771:SF14">
    <property type="entry name" value="VASCULAR CELL ADHESION PROTEIN 1"/>
    <property type="match status" value="1"/>
</dbReference>
<dbReference type="SUPFAM" id="SSF48726">
    <property type="entry name" value="Immunoglobulin"/>
    <property type="match status" value="5"/>
</dbReference>
<evidence type="ECO:0000259" key="13">
    <source>
        <dbReference type="PROSITE" id="PS50835"/>
    </source>
</evidence>
<evidence type="ECO:0000256" key="1">
    <source>
        <dbReference type="ARBA" id="ARBA00004251"/>
    </source>
</evidence>
<dbReference type="GO" id="GO:0098609">
    <property type="term" value="P:cell-cell adhesion"/>
    <property type="evidence" value="ECO:0007669"/>
    <property type="project" value="InterPro"/>
</dbReference>
<evidence type="ECO:0000256" key="8">
    <source>
        <dbReference type="ARBA" id="ARBA00023136"/>
    </source>
</evidence>
<feature type="transmembrane region" description="Helical" evidence="12">
    <location>
        <begin position="497"/>
        <end position="521"/>
    </location>
</feature>
<reference evidence="14 15" key="1">
    <citation type="submission" date="2019-09" db="EMBL/GenBank/DDBJ databases">
        <title>Bird 10,000 Genomes (B10K) Project - Family phase.</title>
        <authorList>
            <person name="Zhang G."/>
        </authorList>
    </citation>
    <scope>NUCLEOTIDE SEQUENCE [LARGE SCALE GENOMIC DNA]</scope>
    <source>
        <strain evidence="14">B10K-LSUMZ-50683</strain>
        <tissue evidence="14">Muscle</tissue>
    </source>
</reference>
<dbReference type="Proteomes" id="UP000524187">
    <property type="component" value="Unassembled WGS sequence"/>
</dbReference>
<keyword evidence="10" id="KW-0325">Glycoprotein</keyword>
<comment type="subcellular location">
    <subcellularLocation>
        <location evidence="1">Cell membrane</location>
        <topology evidence="1">Single-pass type I membrane protein</topology>
    </subcellularLocation>
</comment>
<dbReference type="GO" id="GO:0005886">
    <property type="term" value="C:plasma membrane"/>
    <property type="evidence" value="ECO:0007669"/>
    <property type="project" value="UniProtKB-SubCell"/>
</dbReference>
<keyword evidence="2" id="KW-1003">Cell membrane</keyword>
<dbReference type="PROSITE" id="PS50835">
    <property type="entry name" value="IG_LIKE"/>
    <property type="match status" value="4"/>
</dbReference>
<dbReference type="PIRSF" id="PIRSF000615">
    <property type="entry name" value="TyrPK_CSF1-R"/>
    <property type="match status" value="1"/>
</dbReference>
<dbReference type="InterPro" id="IPR007110">
    <property type="entry name" value="Ig-like_dom"/>
</dbReference>
<feature type="non-terminal residue" evidence="14">
    <location>
        <position position="1"/>
    </location>
</feature>
<keyword evidence="15" id="KW-1185">Reference proteome</keyword>
<dbReference type="InterPro" id="IPR013783">
    <property type="entry name" value="Ig-like_fold"/>
</dbReference>
<dbReference type="InterPro" id="IPR003987">
    <property type="entry name" value="ICAM_VCAM_N"/>
</dbReference>
<dbReference type="AlphaFoldDB" id="A0A7K8MWI8"/>
<evidence type="ECO:0000256" key="7">
    <source>
        <dbReference type="ARBA" id="ARBA00022989"/>
    </source>
</evidence>
<evidence type="ECO:0000256" key="4">
    <source>
        <dbReference type="ARBA" id="ARBA00022729"/>
    </source>
</evidence>
<evidence type="ECO:0000256" key="10">
    <source>
        <dbReference type="ARBA" id="ARBA00023180"/>
    </source>
</evidence>
<keyword evidence="5" id="KW-0677">Repeat</keyword>
<proteinExistence type="predicted"/>
<dbReference type="PRINTS" id="PR01472">
    <property type="entry name" value="ICAMVCAM1"/>
</dbReference>
<dbReference type="SMART" id="SM00408">
    <property type="entry name" value="IGc2"/>
    <property type="match status" value="4"/>
</dbReference>
<keyword evidence="8 12" id="KW-0472">Membrane</keyword>
<evidence type="ECO:0000256" key="11">
    <source>
        <dbReference type="ARBA" id="ARBA00023319"/>
    </source>
</evidence>
<dbReference type="InterPro" id="IPR003599">
    <property type="entry name" value="Ig_sub"/>
</dbReference>
<feature type="domain" description="Ig-like" evidence="13">
    <location>
        <begin position="222"/>
        <end position="306"/>
    </location>
</feature>
<keyword evidence="7 12" id="KW-1133">Transmembrane helix</keyword>
<dbReference type="PANTHER" id="PTHR13771">
    <property type="entry name" value="INTERCELLULAR ADHESION MOLECULE"/>
    <property type="match status" value="1"/>
</dbReference>
<protein>
    <submittedName>
        <fullName evidence="14">VCAM1 protein</fullName>
    </submittedName>
</protein>
<dbReference type="SMART" id="SM00409">
    <property type="entry name" value="IG"/>
    <property type="match status" value="4"/>
</dbReference>
<evidence type="ECO:0000313" key="15">
    <source>
        <dbReference type="Proteomes" id="UP000524187"/>
    </source>
</evidence>
<feature type="non-terminal residue" evidence="14">
    <location>
        <position position="541"/>
    </location>
</feature>
<sequence>RRRRKINVENAAEFMYILPIVVRAFEMEITPANRIVAQIGETVMLTCNTTGCASPSFSWRIQTDNPLGGTVSNHGTYSTLTMSPVSVENAHDYLCTVFCGIEKKEKSVKVELYSFPSDPVIEISTSLVAGEQATIICKIPDVYPSDHLEVLLKKEEHILLEKNFFEDDSTNTETKIVTYSFNPTTEDIGKDIICVAKLLIADMDFEPKERVTSQKLNANFGPKNTIITASPSISAMEGDSLKLTCVTESNPPPQIVWRRQVADKSVQYLVENSVLSIPHAHFTDSGLYICEVINLVTNKTEKATVDIVIQAPPKNTTLSVFPSNAVKQGESVAFSCTSTGVPAVQITLRKKVGDVITTLETQGGKYTIGRVQLKDAGTYECVSSNELGEESQHIVLDVKVPPQNITVLVHPSENVKEGENVTITCSTYSNPPSQMVLKKVHPEREIILSSVNGTFILYNVTKNDTGRYLLDVFNEVGNNIKVIEIAVVGRVEKTDQMMAVIIAFSCVTAIAIPVVAILIYVSRKAKINGSYSLVKALRLKV</sequence>